<reference evidence="12" key="2">
    <citation type="submission" date="2021-08" db="EMBL/GenBank/DDBJ databases">
        <authorList>
            <person name="Eriksson T."/>
        </authorList>
    </citation>
    <scope>NUCLEOTIDE SEQUENCE</scope>
    <source>
        <strain evidence="12">Stoneville</strain>
        <tissue evidence="12">Whole head</tissue>
    </source>
</reference>
<keyword evidence="9" id="KW-0175">Coiled coil</keyword>
<dbReference type="Pfam" id="PF04494">
    <property type="entry name" value="TFIID_NTD2"/>
    <property type="match status" value="1"/>
</dbReference>
<dbReference type="GO" id="GO:0005669">
    <property type="term" value="C:transcription factor TFIID complex"/>
    <property type="evidence" value="ECO:0007669"/>
    <property type="project" value="TreeGrafter"/>
</dbReference>
<dbReference type="InterPro" id="IPR020472">
    <property type="entry name" value="WD40_PAC1"/>
</dbReference>
<dbReference type="AlphaFoldDB" id="A0A8J6HHY7"/>
<keyword evidence="13" id="KW-1185">Reference proteome</keyword>
<sequence length="712" mass="80891">MEDAKRDINKTKRSKSDHVKNIVHSYLQKRNYASIGIQENTKIDQQITYSLVENEISRPNSILYSCYNSDPVVIDHNFSKFLSWVKDLTKNKNICQDIEHLIAPLFCHLYLDILKGGHSERAATFFKAHLPAIDKTKCDDFVKDLINLFTNDCDATCMIEQFRGNKYFLELSPQTLALLKKFVVENCHVVFLHVLQTWFELQQVDEKENETDEKMEEKPESNGVCVDNRFQKIMEVIQDLEKEPKQIFQINISFTNETVTCGLIKRNCGLVAYNQDNIIHLRPIHPYDPIMEVSDCKEIRLTDHSKRVYSVAISPDHTRLVTASEDSTLCIYDLTEMRLIKNCSGHLGPIYCASISSNSVYAASGSHDTTARLWNTDTGQTLRTFVGHTQAVTCLDFHPNCLYLATGSADRNIRMWSVDNGGPLRLFHGSKGVVYSVTFSPLGDTLASVGDDKKVRLWDILGSKINNEIKYKGEPVTKLVWSKNGKQLCTASIDGVLRIWDLPQCQDNSPDNKNQEPSMNLNINGKIVALEYSFETETVDQIVDGNDRIVIVEQFDHGVRSNIARAPSYKNSAVGFCHFVRQPPPTAQTLVFVKNKNFLMSPRKGRVKKEGPESGEDSDEYRKKRDRNNLAVKRSRVKSKQKTQETLNRVTKLRNENTVLEEKVKTLTKELGFLKELFIAHAANNVDSAKFEGIDLQQLLAEDTSATTSDDK</sequence>
<dbReference type="PROSITE" id="PS50294">
    <property type="entry name" value="WD_REPEATS_REGION"/>
    <property type="match status" value="5"/>
</dbReference>
<dbReference type="InterPro" id="IPR019775">
    <property type="entry name" value="WD40_repeat_CS"/>
</dbReference>
<dbReference type="EMBL" id="JABDTM020023475">
    <property type="protein sequence ID" value="KAH0815146.1"/>
    <property type="molecule type" value="Genomic_DNA"/>
</dbReference>
<evidence type="ECO:0000313" key="13">
    <source>
        <dbReference type="Proteomes" id="UP000719412"/>
    </source>
</evidence>
<feature type="repeat" description="WD" evidence="8">
    <location>
        <begin position="301"/>
        <end position="342"/>
    </location>
</feature>
<dbReference type="GO" id="GO:0003700">
    <property type="term" value="F:DNA-binding transcription factor activity"/>
    <property type="evidence" value="ECO:0007669"/>
    <property type="project" value="InterPro"/>
</dbReference>
<evidence type="ECO:0000256" key="10">
    <source>
        <dbReference type="SAM" id="MobiDB-lite"/>
    </source>
</evidence>
<dbReference type="Proteomes" id="UP000719412">
    <property type="component" value="Unassembled WGS sequence"/>
</dbReference>
<dbReference type="PROSITE" id="PS00678">
    <property type="entry name" value="WD_REPEATS_1"/>
    <property type="match status" value="3"/>
</dbReference>
<dbReference type="GO" id="GO:0016251">
    <property type="term" value="F:RNA polymerase II general transcription initiation factor activity"/>
    <property type="evidence" value="ECO:0007669"/>
    <property type="project" value="TreeGrafter"/>
</dbReference>
<dbReference type="PROSITE" id="PS50082">
    <property type="entry name" value="WD_REPEATS_2"/>
    <property type="match status" value="5"/>
</dbReference>
<dbReference type="PANTHER" id="PTHR19879">
    <property type="entry name" value="TRANSCRIPTION INITIATION FACTOR TFIID"/>
    <property type="match status" value="1"/>
</dbReference>
<dbReference type="Pfam" id="PF00400">
    <property type="entry name" value="WD40"/>
    <property type="match status" value="5"/>
</dbReference>
<evidence type="ECO:0000256" key="7">
    <source>
        <dbReference type="ARBA" id="ARBA00023242"/>
    </source>
</evidence>
<keyword evidence="4" id="KW-0677">Repeat</keyword>
<feature type="domain" description="BZIP" evidence="11">
    <location>
        <begin position="618"/>
        <end position="681"/>
    </location>
</feature>
<evidence type="ECO:0000256" key="4">
    <source>
        <dbReference type="ARBA" id="ARBA00022737"/>
    </source>
</evidence>
<dbReference type="Gene3D" id="1.25.40.500">
    <property type="entry name" value="TFIID subunit TAF5, NTD2 domain"/>
    <property type="match status" value="1"/>
</dbReference>
<feature type="repeat" description="WD" evidence="8">
    <location>
        <begin position="343"/>
        <end position="384"/>
    </location>
</feature>
<dbReference type="SUPFAM" id="SSF50978">
    <property type="entry name" value="WD40 repeat-like"/>
    <property type="match status" value="1"/>
</dbReference>
<dbReference type="Pfam" id="PF07716">
    <property type="entry name" value="bZIP_2"/>
    <property type="match status" value="1"/>
</dbReference>
<dbReference type="SMART" id="SM00338">
    <property type="entry name" value="BRLZ"/>
    <property type="match status" value="1"/>
</dbReference>
<dbReference type="PANTHER" id="PTHR19879:SF1">
    <property type="entry name" value="CANNONBALL-RELATED"/>
    <property type="match status" value="1"/>
</dbReference>
<keyword evidence="3 8" id="KW-0853">WD repeat</keyword>
<dbReference type="InterPro" id="IPR015943">
    <property type="entry name" value="WD40/YVTN_repeat-like_dom_sf"/>
</dbReference>
<evidence type="ECO:0000256" key="6">
    <source>
        <dbReference type="ARBA" id="ARBA00023163"/>
    </source>
</evidence>
<feature type="repeat" description="WD" evidence="8">
    <location>
        <begin position="469"/>
        <end position="502"/>
    </location>
</feature>
<evidence type="ECO:0000256" key="8">
    <source>
        <dbReference type="PROSITE-ProRule" id="PRU00221"/>
    </source>
</evidence>
<dbReference type="PROSITE" id="PS50217">
    <property type="entry name" value="BZIP"/>
    <property type="match status" value="1"/>
</dbReference>
<feature type="repeat" description="WD" evidence="8">
    <location>
        <begin position="427"/>
        <end position="460"/>
    </location>
</feature>
<dbReference type="InterPro" id="IPR004827">
    <property type="entry name" value="bZIP"/>
</dbReference>
<gene>
    <name evidence="12" type="ORF">GEV33_007645</name>
</gene>
<dbReference type="Gene3D" id="2.130.10.10">
    <property type="entry name" value="YVTN repeat-like/Quinoprotein amine dehydrogenase"/>
    <property type="match status" value="3"/>
</dbReference>
<name>A0A8J6HHY7_TENMO</name>
<feature type="repeat" description="WD" evidence="8">
    <location>
        <begin position="385"/>
        <end position="426"/>
    </location>
</feature>
<dbReference type="GO" id="GO:0006367">
    <property type="term" value="P:transcription initiation at RNA polymerase II promoter"/>
    <property type="evidence" value="ECO:0007669"/>
    <property type="project" value="TreeGrafter"/>
</dbReference>
<comment type="subcellular location">
    <subcellularLocation>
        <location evidence="1">Nucleus</location>
    </subcellularLocation>
</comment>
<dbReference type="CDD" id="cd14713">
    <property type="entry name" value="bZIP_CEBPG"/>
    <property type="match status" value="1"/>
</dbReference>
<dbReference type="PRINTS" id="PR00320">
    <property type="entry name" value="GPROTEINBRPT"/>
</dbReference>
<feature type="coiled-coil region" evidence="9">
    <location>
        <begin position="643"/>
        <end position="677"/>
    </location>
</feature>
<feature type="region of interest" description="Disordered" evidence="10">
    <location>
        <begin position="603"/>
        <end position="628"/>
    </location>
</feature>
<evidence type="ECO:0000259" key="11">
    <source>
        <dbReference type="PROSITE" id="PS50217"/>
    </source>
</evidence>
<accession>A0A8J6HHY7</accession>
<evidence type="ECO:0000256" key="2">
    <source>
        <dbReference type="ARBA" id="ARBA00009435"/>
    </source>
</evidence>
<dbReference type="InterPro" id="IPR046347">
    <property type="entry name" value="bZIP_sf"/>
</dbReference>
<dbReference type="InterPro" id="IPR037264">
    <property type="entry name" value="TFIID_NTD2_sf"/>
</dbReference>
<dbReference type="Gene3D" id="1.20.5.170">
    <property type="match status" value="1"/>
</dbReference>
<dbReference type="InterPro" id="IPR001680">
    <property type="entry name" value="WD40_rpt"/>
</dbReference>
<evidence type="ECO:0000256" key="9">
    <source>
        <dbReference type="SAM" id="Coils"/>
    </source>
</evidence>
<dbReference type="SMART" id="SM00320">
    <property type="entry name" value="WD40"/>
    <property type="match status" value="5"/>
</dbReference>
<keyword evidence="7" id="KW-0539">Nucleus</keyword>
<dbReference type="SUPFAM" id="SSF57959">
    <property type="entry name" value="Leucine zipper domain"/>
    <property type="match status" value="1"/>
</dbReference>
<dbReference type="SUPFAM" id="SSF160897">
    <property type="entry name" value="Taf5 N-terminal domain-like"/>
    <property type="match status" value="1"/>
</dbReference>
<protein>
    <recommendedName>
        <fullName evidence="11">BZIP domain-containing protein</fullName>
    </recommendedName>
</protein>
<dbReference type="CDD" id="cd00200">
    <property type="entry name" value="WD40"/>
    <property type="match status" value="1"/>
</dbReference>
<dbReference type="InterPro" id="IPR036322">
    <property type="entry name" value="WD40_repeat_dom_sf"/>
</dbReference>
<dbReference type="InterPro" id="IPR007582">
    <property type="entry name" value="TFIID_NTD2"/>
</dbReference>
<keyword evidence="5" id="KW-0805">Transcription regulation</keyword>
<proteinExistence type="inferred from homology"/>
<comment type="caution">
    <text evidence="12">The sequence shown here is derived from an EMBL/GenBank/DDBJ whole genome shotgun (WGS) entry which is preliminary data.</text>
</comment>
<reference evidence="12" key="1">
    <citation type="journal article" date="2020" name="J Insects Food Feed">
        <title>The yellow mealworm (Tenebrio molitor) genome: a resource for the emerging insects as food and feed industry.</title>
        <authorList>
            <person name="Eriksson T."/>
            <person name="Andere A."/>
            <person name="Kelstrup H."/>
            <person name="Emery V."/>
            <person name="Picard C."/>
        </authorList>
    </citation>
    <scope>NUCLEOTIDE SEQUENCE</scope>
    <source>
        <strain evidence="12">Stoneville</strain>
        <tissue evidence="12">Whole head</tissue>
    </source>
</reference>
<evidence type="ECO:0000313" key="12">
    <source>
        <dbReference type="EMBL" id="KAH0815146.1"/>
    </source>
</evidence>
<organism evidence="12 13">
    <name type="scientific">Tenebrio molitor</name>
    <name type="common">Yellow mealworm beetle</name>
    <dbReference type="NCBI Taxonomy" id="7067"/>
    <lineage>
        <taxon>Eukaryota</taxon>
        <taxon>Metazoa</taxon>
        <taxon>Ecdysozoa</taxon>
        <taxon>Arthropoda</taxon>
        <taxon>Hexapoda</taxon>
        <taxon>Insecta</taxon>
        <taxon>Pterygota</taxon>
        <taxon>Neoptera</taxon>
        <taxon>Endopterygota</taxon>
        <taxon>Coleoptera</taxon>
        <taxon>Polyphaga</taxon>
        <taxon>Cucujiformia</taxon>
        <taxon>Tenebrionidae</taxon>
        <taxon>Tenebrio</taxon>
    </lineage>
</organism>
<comment type="similarity">
    <text evidence="2">Belongs to the WD repeat TAF5 family.</text>
</comment>
<evidence type="ECO:0000256" key="1">
    <source>
        <dbReference type="ARBA" id="ARBA00004123"/>
    </source>
</evidence>
<evidence type="ECO:0000256" key="3">
    <source>
        <dbReference type="ARBA" id="ARBA00022574"/>
    </source>
</evidence>
<keyword evidence="6" id="KW-0804">Transcription</keyword>
<evidence type="ECO:0000256" key="5">
    <source>
        <dbReference type="ARBA" id="ARBA00023015"/>
    </source>
</evidence>